<keyword evidence="6 11" id="KW-1133">Transmembrane helix</keyword>
<keyword evidence="4 11" id="KW-0812">Transmembrane</keyword>
<feature type="compositionally biased region" description="Basic residues" evidence="10">
    <location>
        <begin position="153"/>
        <end position="165"/>
    </location>
</feature>
<dbReference type="GO" id="GO:0034737">
    <property type="term" value="F:ergosterol O-acyltransferase activity"/>
    <property type="evidence" value="ECO:0007669"/>
    <property type="project" value="TreeGrafter"/>
</dbReference>
<organism evidence="12 13">
    <name type="scientific">Grifola frondosa</name>
    <name type="common">Maitake</name>
    <name type="synonym">Polyporus frondosus</name>
    <dbReference type="NCBI Taxonomy" id="5627"/>
    <lineage>
        <taxon>Eukaryota</taxon>
        <taxon>Fungi</taxon>
        <taxon>Dikarya</taxon>
        <taxon>Basidiomycota</taxon>
        <taxon>Agaricomycotina</taxon>
        <taxon>Agaricomycetes</taxon>
        <taxon>Polyporales</taxon>
        <taxon>Grifolaceae</taxon>
        <taxon>Grifola</taxon>
    </lineage>
</organism>
<keyword evidence="7 11" id="KW-0472">Membrane</keyword>
<evidence type="ECO:0000256" key="1">
    <source>
        <dbReference type="ARBA" id="ARBA00004477"/>
    </source>
</evidence>
<dbReference type="GO" id="GO:0008204">
    <property type="term" value="P:ergosterol metabolic process"/>
    <property type="evidence" value="ECO:0007669"/>
    <property type="project" value="TreeGrafter"/>
</dbReference>
<dbReference type="OrthoDB" id="10039049at2759"/>
<dbReference type="PANTHER" id="PTHR10408:SF9">
    <property type="entry name" value="STEROL O-ACYLTRANSFERASE 2-RELATED"/>
    <property type="match status" value="1"/>
</dbReference>
<evidence type="ECO:0000256" key="7">
    <source>
        <dbReference type="ARBA" id="ARBA00023136"/>
    </source>
</evidence>
<evidence type="ECO:0000256" key="8">
    <source>
        <dbReference type="ARBA" id="ARBA00023315"/>
    </source>
</evidence>
<comment type="function">
    <text evidence="9">Sterol O-acyltransferase that catalyzes the formation of stery esters.</text>
</comment>
<dbReference type="InterPro" id="IPR014371">
    <property type="entry name" value="Oat_ACAT_DAG_ARE"/>
</dbReference>
<dbReference type="AlphaFoldDB" id="A0A1C7MGB5"/>
<feature type="transmembrane region" description="Helical" evidence="11">
    <location>
        <begin position="340"/>
        <end position="359"/>
    </location>
</feature>
<dbReference type="Proteomes" id="UP000092993">
    <property type="component" value="Unassembled WGS sequence"/>
</dbReference>
<dbReference type="EMBL" id="LUGG01000006">
    <property type="protein sequence ID" value="OBZ74054.1"/>
    <property type="molecule type" value="Genomic_DNA"/>
</dbReference>
<keyword evidence="13" id="KW-1185">Reference proteome</keyword>
<feature type="transmembrane region" description="Helical" evidence="11">
    <location>
        <begin position="303"/>
        <end position="320"/>
    </location>
</feature>
<name>A0A1C7MGB5_GRIFR</name>
<dbReference type="GO" id="GO:0005789">
    <property type="term" value="C:endoplasmic reticulum membrane"/>
    <property type="evidence" value="ECO:0007669"/>
    <property type="project" value="UniProtKB-SubCell"/>
</dbReference>
<comment type="caution">
    <text evidence="12">The sequence shown here is derived from an EMBL/GenBank/DDBJ whole genome shotgun (WGS) entry which is preliminary data.</text>
</comment>
<dbReference type="Pfam" id="PF03062">
    <property type="entry name" value="MBOAT"/>
    <property type="match status" value="1"/>
</dbReference>
<keyword evidence="5" id="KW-0256">Endoplasmic reticulum</keyword>
<protein>
    <submittedName>
        <fullName evidence="12">Sterol O-acyltransferase 2</fullName>
    </submittedName>
</protein>
<feature type="region of interest" description="Disordered" evidence="10">
    <location>
        <begin position="771"/>
        <end position="793"/>
    </location>
</feature>
<proteinExistence type="inferred from homology"/>
<gene>
    <name evidence="12" type="primary">ARE2</name>
    <name evidence="12" type="ORF">A0H81_05876</name>
</gene>
<evidence type="ECO:0000313" key="12">
    <source>
        <dbReference type="EMBL" id="OBZ74054.1"/>
    </source>
</evidence>
<evidence type="ECO:0000256" key="10">
    <source>
        <dbReference type="SAM" id="MobiDB-lite"/>
    </source>
</evidence>
<evidence type="ECO:0000256" key="2">
    <source>
        <dbReference type="ARBA" id="ARBA00009010"/>
    </source>
</evidence>
<evidence type="ECO:0000256" key="9">
    <source>
        <dbReference type="ARBA" id="ARBA00023568"/>
    </source>
</evidence>
<feature type="transmembrane region" description="Helical" evidence="11">
    <location>
        <begin position="25"/>
        <end position="43"/>
    </location>
</feature>
<feature type="region of interest" description="Disordered" evidence="10">
    <location>
        <begin position="186"/>
        <end position="225"/>
    </location>
</feature>
<evidence type="ECO:0000256" key="11">
    <source>
        <dbReference type="SAM" id="Phobius"/>
    </source>
</evidence>
<evidence type="ECO:0000256" key="4">
    <source>
        <dbReference type="ARBA" id="ARBA00022692"/>
    </source>
</evidence>
<evidence type="ECO:0000256" key="5">
    <source>
        <dbReference type="ARBA" id="ARBA00022824"/>
    </source>
</evidence>
<dbReference type="STRING" id="5627.A0A1C7MGB5"/>
<accession>A0A1C7MGB5</accession>
<comment type="similarity">
    <text evidence="2">Belongs to the membrane-bound acyltransferase family. Sterol o-acyltransferase subfamily.</text>
</comment>
<dbReference type="InterPro" id="IPR004299">
    <property type="entry name" value="MBOAT_fam"/>
</dbReference>
<evidence type="ECO:0000256" key="6">
    <source>
        <dbReference type="ARBA" id="ARBA00022989"/>
    </source>
</evidence>
<feature type="compositionally biased region" description="Low complexity" evidence="10">
    <location>
        <begin position="197"/>
        <end position="220"/>
    </location>
</feature>
<feature type="compositionally biased region" description="Polar residues" evidence="10">
    <location>
        <begin position="778"/>
        <end position="790"/>
    </location>
</feature>
<evidence type="ECO:0000256" key="3">
    <source>
        <dbReference type="ARBA" id="ARBA00022679"/>
    </source>
</evidence>
<dbReference type="PANTHER" id="PTHR10408">
    <property type="entry name" value="STEROL O-ACYLTRANSFERASE"/>
    <property type="match status" value="1"/>
</dbReference>
<comment type="subcellular location">
    <subcellularLocation>
        <location evidence="1">Endoplasmic reticulum membrane</location>
        <topology evidence="1">Multi-pass membrane protein</topology>
    </subcellularLocation>
</comment>
<keyword evidence="8 12" id="KW-0012">Acyltransferase</keyword>
<reference evidence="12 13" key="1">
    <citation type="submission" date="2016-03" db="EMBL/GenBank/DDBJ databases">
        <title>Whole genome sequencing of Grifola frondosa 9006-11.</title>
        <authorList>
            <person name="Min B."/>
            <person name="Park H."/>
            <person name="Kim J.-G."/>
            <person name="Cho H."/>
            <person name="Oh Y.-L."/>
            <person name="Kong W.-S."/>
            <person name="Choi I.-G."/>
        </authorList>
    </citation>
    <scope>NUCLEOTIDE SEQUENCE [LARGE SCALE GENOMIC DNA]</scope>
    <source>
        <strain evidence="12 13">9006-11</strain>
    </source>
</reference>
<sequence length="891" mass="98507">MISFAPRKSHFDISNEQSFSNEFRGFFSLFWVSMLIFAVRTYVRSIEANGYALELSFATMFSRDAVTLALSDAVLVGSTALCVPFAKASPKAHPVLLYRRHHPGPLAAPRPGHRHHMDLQPTVALGPIWLPHPPLSHDDYEDAFLHGHERRAPVHPHSGRAHPRGPRAATDDEGGWDAALAAAEANIERTSSAESGTPTIPDETGTTTSTSTRAPRSLSRQRLAAQASCAEKASGTRVLLPAPRSCYTAPSPSEILAHHPSERIAALARAHVELDRELVGTVEGACAGRRTSRSRTSWCPDDSYTRTAAFLGTFALLYTVTESFILPLTPTPWQPFLDSLLDLALPFMMAYLLLFYIIFECICNGSRSCLTSQIGSSTTIGWNSTSWEEFSRKWNRPVHTFLLRHVYASSMSNYKLSRRSAMFLTFALSAAAHELVMAVVTKKIRFYLFAMQLAQLPLIAIGRIPAIRRNKLLGNIVFWLLDMGLPCLASSSTTTISYYRFSSMQYNLSQEDVDAAVNSVQLPRDWVDLPRADIALLVDYIAEQGGISAQEIERCRAARRASTQVKAACQISSGVGAQFSPPVCMLPQSMHAAMFERGWHMLDVHPDAPYRPCGIAVSRIIDNWLWPLIALFEGRIVDLSKTIVGAGPYCAGITVEHEVVMTGCTFFLIGELKRGPDNAENLAEFLGALSAAAEANKDFPHVRVHGLLTDMTRFRFCSYDPATRTFCADEELLADVEREHFCTDMIAVANKMFSIIMFAYLEVLREMVDSSREEDAGNPSSSQDQQSATLLSEVDKPSLHSRPSFAQREQALHFAEQASAKFQSSTSIDELDAATVEGLRLLTESAHCLPRVSPCTATEVPSTAEGLQALSDRNVKEWHERLIKVYTSHED</sequence>
<evidence type="ECO:0000313" key="13">
    <source>
        <dbReference type="Proteomes" id="UP000092993"/>
    </source>
</evidence>
<feature type="transmembrane region" description="Helical" evidence="11">
    <location>
        <begin position="421"/>
        <end position="440"/>
    </location>
</feature>
<keyword evidence="3 12" id="KW-0808">Transferase</keyword>
<feature type="region of interest" description="Disordered" evidence="10">
    <location>
        <begin position="152"/>
        <end position="173"/>
    </location>
</feature>